<keyword evidence="2" id="KW-0732">Signal</keyword>
<sequence>MRTFIFTAVALLVSSAAAKEVKYDCKETPEICLNTCWAIKCQRNTPNLHGGGQKNAAASKKYGLDNRNKWGYSKKPCAIGKGKFGRKGATSPDEYPYASSKEGGLGTFSKKVALRCVPKLEQSKQGGKVSGIGTDKKSKVWKTTWTNYSHLPQNWCGRKPSCKNDGKQFVSAGPNGPWTLAKNGKKVRDIASYSEDGETSWVETRDIPDDAILPEEYQLDDNEIEAREADDVADEDNEIEARDADDVADEDNEIEARDADDFAEDNEEIVAREADDVTDDDNEIEAREADDVAEEDNEIEAREADDIDADAVLES</sequence>
<evidence type="ECO:0000256" key="2">
    <source>
        <dbReference type="SAM" id="SignalP"/>
    </source>
</evidence>
<feature type="region of interest" description="Disordered" evidence="1">
    <location>
        <begin position="216"/>
        <end position="315"/>
    </location>
</feature>
<feature type="compositionally biased region" description="Acidic residues" evidence="1">
    <location>
        <begin position="305"/>
        <end position="315"/>
    </location>
</feature>
<dbReference type="AlphaFoldDB" id="A0AAJ0CGS0"/>
<dbReference type="Proteomes" id="UP001251528">
    <property type="component" value="Unassembled WGS sequence"/>
</dbReference>
<feature type="domain" description="Deoxyribonuclease NucA/NucB" evidence="3">
    <location>
        <begin position="36"/>
        <end position="136"/>
    </location>
</feature>
<proteinExistence type="predicted"/>
<name>A0AAJ0CGS0_9HYPO</name>
<reference evidence="4" key="1">
    <citation type="submission" date="2023-06" db="EMBL/GenBank/DDBJ databases">
        <title>Conoideocrella luteorostrata (Hypocreales: Clavicipitaceae), a potential biocontrol fungus for elongate hemlock scale in United States Christmas tree production areas.</title>
        <authorList>
            <person name="Barrett H."/>
            <person name="Lovett B."/>
            <person name="Macias A.M."/>
            <person name="Stajich J.E."/>
            <person name="Kasson M.T."/>
        </authorList>
    </citation>
    <scope>NUCLEOTIDE SEQUENCE</scope>
    <source>
        <strain evidence="4">ARSEF 14590</strain>
    </source>
</reference>
<feature type="signal peptide" evidence="2">
    <location>
        <begin position="1"/>
        <end position="18"/>
    </location>
</feature>
<accession>A0AAJ0CGS0</accession>
<protein>
    <recommendedName>
        <fullName evidence="3">Deoxyribonuclease NucA/NucB domain-containing protein</fullName>
    </recommendedName>
</protein>
<organism evidence="4 5">
    <name type="scientific">Conoideocrella luteorostrata</name>
    <dbReference type="NCBI Taxonomy" id="1105319"/>
    <lineage>
        <taxon>Eukaryota</taxon>
        <taxon>Fungi</taxon>
        <taxon>Dikarya</taxon>
        <taxon>Ascomycota</taxon>
        <taxon>Pezizomycotina</taxon>
        <taxon>Sordariomycetes</taxon>
        <taxon>Hypocreomycetidae</taxon>
        <taxon>Hypocreales</taxon>
        <taxon>Clavicipitaceae</taxon>
        <taxon>Conoideocrella</taxon>
    </lineage>
</organism>
<evidence type="ECO:0000259" key="3">
    <source>
        <dbReference type="Pfam" id="PF14040"/>
    </source>
</evidence>
<dbReference type="EMBL" id="JASWJB010000325">
    <property type="protein sequence ID" value="KAK2591573.1"/>
    <property type="molecule type" value="Genomic_DNA"/>
</dbReference>
<evidence type="ECO:0000313" key="5">
    <source>
        <dbReference type="Proteomes" id="UP001251528"/>
    </source>
</evidence>
<comment type="caution">
    <text evidence="4">The sequence shown here is derived from an EMBL/GenBank/DDBJ whole genome shotgun (WGS) entry which is preliminary data.</text>
</comment>
<keyword evidence="5" id="KW-1185">Reference proteome</keyword>
<evidence type="ECO:0000313" key="4">
    <source>
        <dbReference type="EMBL" id="KAK2591573.1"/>
    </source>
</evidence>
<feature type="chain" id="PRO_5042509315" description="Deoxyribonuclease NucA/NucB domain-containing protein" evidence="2">
    <location>
        <begin position="19"/>
        <end position="315"/>
    </location>
</feature>
<dbReference type="Pfam" id="PF14040">
    <property type="entry name" value="DNase_NucA_NucB"/>
    <property type="match status" value="1"/>
</dbReference>
<gene>
    <name evidence="4" type="ORF">QQS21_010743</name>
</gene>
<dbReference type="InterPro" id="IPR029476">
    <property type="entry name" value="DNase_NucA_NucB"/>
</dbReference>
<evidence type="ECO:0000256" key="1">
    <source>
        <dbReference type="SAM" id="MobiDB-lite"/>
    </source>
</evidence>